<name>A0AAV7LM42_PLEWA</name>
<keyword evidence="2" id="KW-1185">Reference proteome</keyword>
<evidence type="ECO:0000313" key="2">
    <source>
        <dbReference type="Proteomes" id="UP001066276"/>
    </source>
</evidence>
<sequence length="67" mass="7241">MCRSSTGSLTTGTIDETVHANARRRHNAEAISFHTAFKMCRSSTGSLTTGVSTNVGRCLELRTPIDK</sequence>
<reference evidence="1" key="1">
    <citation type="journal article" date="2022" name="bioRxiv">
        <title>Sequencing and chromosome-scale assembly of the giantPleurodeles waltlgenome.</title>
        <authorList>
            <person name="Brown T."/>
            <person name="Elewa A."/>
            <person name="Iarovenko S."/>
            <person name="Subramanian E."/>
            <person name="Araus A.J."/>
            <person name="Petzold A."/>
            <person name="Susuki M."/>
            <person name="Suzuki K.-i.T."/>
            <person name="Hayashi T."/>
            <person name="Toyoda A."/>
            <person name="Oliveira C."/>
            <person name="Osipova E."/>
            <person name="Leigh N.D."/>
            <person name="Simon A."/>
            <person name="Yun M.H."/>
        </authorList>
    </citation>
    <scope>NUCLEOTIDE SEQUENCE</scope>
    <source>
        <strain evidence="1">20211129_DDA</strain>
        <tissue evidence="1">Liver</tissue>
    </source>
</reference>
<dbReference type="EMBL" id="JANPWB010000015">
    <property type="protein sequence ID" value="KAJ1091442.1"/>
    <property type="molecule type" value="Genomic_DNA"/>
</dbReference>
<accession>A0AAV7LM42</accession>
<organism evidence="1 2">
    <name type="scientific">Pleurodeles waltl</name>
    <name type="common">Iberian ribbed newt</name>
    <dbReference type="NCBI Taxonomy" id="8319"/>
    <lineage>
        <taxon>Eukaryota</taxon>
        <taxon>Metazoa</taxon>
        <taxon>Chordata</taxon>
        <taxon>Craniata</taxon>
        <taxon>Vertebrata</taxon>
        <taxon>Euteleostomi</taxon>
        <taxon>Amphibia</taxon>
        <taxon>Batrachia</taxon>
        <taxon>Caudata</taxon>
        <taxon>Salamandroidea</taxon>
        <taxon>Salamandridae</taxon>
        <taxon>Pleurodelinae</taxon>
        <taxon>Pleurodeles</taxon>
    </lineage>
</organism>
<gene>
    <name evidence="1" type="ORF">NDU88_004567</name>
</gene>
<dbReference type="Proteomes" id="UP001066276">
    <property type="component" value="Chromosome 11"/>
</dbReference>
<evidence type="ECO:0000313" key="1">
    <source>
        <dbReference type="EMBL" id="KAJ1091442.1"/>
    </source>
</evidence>
<protein>
    <submittedName>
        <fullName evidence="1">Uncharacterized protein</fullName>
    </submittedName>
</protein>
<proteinExistence type="predicted"/>
<comment type="caution">
    <text evidence="1">The sequence shown here is derived from an EMBL/GenBank/DDBJ whole genome shotgun (WGS) entry which is preliminary data.</text>
</comment>
<dbReference type="AlphaFoldDB" id="A0AAV7LM42"/>